<dbReference type="EMBL" id="JAFHKP010000027">
    <property type="protein sequence ID" value="KAG5475872.1"/>
    <property type="molecule type" value="Genomic_DNA"/>
</dbReference>
<dbReference type="RefSeq" id="XP_067691883.1">
    <property type="nucleotide sequence ID" value="XM_067835317.1"/>
</dbReference>
<name>A0A836G627_LEIEN</name>
<dbReference type="InterPro" id="IPR016024">
    <property type="entry name" value="ARM-type_fold"/>
</dbReference>
<feature type="compositionally biased region" description="Basic and acidic residues" evidence="1">
    <location>
        <begin position="19"/>
        <end position="31"/>
    </location>
</feature>
<dbReference type="GeneID" id="94170827"/>
<dbReference type="OrthoDB" id="272562at2759"/>
<organism evidence="2 3">
    <name type="scientific">Leishmania enriettii</name>
    <dbReference type="NCBI Taxonomy" id="5663"/>
    <lineage>
        <taxon>Eukaryota</taxon>
        <taxon>Discoba</taxon>
        <taxon>Euglenozoa</taxon>
        <taxon>Kinetoplastea</taxon>
        <taxon>Metakinetoplastina</taxon>
        <taxon>Trypanosomatida</taxon>
        <taxon>Trypanosomatidae</taxon>
        <taxon>Leishmaniinae</taxon>
        <taxon>Leishmania</taxon>
    </lineage>
</organism>
<dbReference type="KEGG" id="lenr:94170827"/>
<dbReference type="AlphaFoldDB" id="A0A836G627"/>
<evidence type="ECO:0000313" key="2">
    <source>
        <dbReference type="EMBL" id="KAG5475872.1"/>
    </source>
</evidence>
<dbReference type="SUPFAM" id="SSF48371">
    <property type="entry name" value="ARM repeat"/>
    <property type="match status" value="1"/>
</dbReference>
<reference evidence="2 3" key="1">
    <citation type="submission" date="2021-02" db="EMBL/GenBank/DDBJ databases">
        <title>Leishmania (Mundinia) enrietti genome sequencing and assembly.</title>
        <authorList>
            <person name="Almutairi H."/>
            <person name="Gatherer D."/>
        </authorList>
    </citation>
    <scope>NUCLEOTIDE SEQUENCE [LARGE SCALE GENOMIC DNA]</scope>
    <source>
        <strain evidence="2">CUR178</strain>
    </source>
</reference>
<dbReference type="Proteomes" id="UP000674179">
    <property type="component" value="Chromosome 27"/>
</dbReference>
<proteinExistence type="predicted"/>
<protein>
    <recommendedName>
        <fullName evidence="4">Retinoic acid induced 16-like protein</fullName>
    </recommendedName>
</protein>
<evidence type="ECO:0008006" key="4">
    <source>
        <dbReference type="Google" id="ProtNLM"/>
    </source>
</evidence>
<comment type="caution">
    <text evidence="2">The sequence shown here is derived from an EMBL/GenBank/DDBJ whole genome shotgun (WGS) entry which is preliminary data.</text>
</comment>
<sequence length="1011" mass="108903">MSGAGVTLAARGGTIASDASREPSRYPRDAGDAFTTVVTPTSPVPCSARGLPVGHRSPTSMVAVIQEQWLQLCDYFQRVQCANTCDERASLVRELGSVEQALSTILDALRTDRMMLVKNHSALHRHDSLFGGSVRSEVAPSSHSVADFHPRHPPPPPPASCGGMGACGTVEATPPATHMSTSLPASLSSSYLLDGYSGGCLGLPPCYHFLFADGHIMRTPPPPTAETQGASKARDAAAAYDDPPPIGNVFLLTLCQYAKQDEPPGVRSIILGFLARLLQEADLPTDRSAYPAGEPAVSVLQLRPSALIVPLLDMVRKVSRALDPVNAATLRSTTASASPSLSTAAVAPAQQWVIDDPHNGTFLQDAGRTQFVIFLSTLAEKMERVPALANFFVVEEGSRARDVFVLLNALLLYLTHDCSTQEWTHRRDTCRFALSAVVSLAKCSDPWIQDLVAKEKRVVSRTLNAARTTLLTLCKIPGNDDGATQLLYLRDVLRFWATLSTMAPSVADALRLLPLIEQEFLHQTLLPLLQSPDSHVYSAACLVVSNLLADLQGAAPPLKVCFAKALLSTTIRKASGRIVPLKEFYEVVVQGAAAATRSGDCAATRGQLEEKAAASLHEHPMTSFFTYYILPHLSSNPCLSEEGEESSAVLGFVTTRWSATKATLLLVQTLAELVPHVFMREVFLMDITSLSDVQRKQMVHVPSTGDSGRRKGAESWDTAVKPPPLNIHGCFLSSLRSAAAASPMIGLQLDRVGEAVLSRLLRVESNMPVTALRARQLMMSAMAPSSSSSPTGVTLTAEDARVTKTPTAAPERVSCWFHAGVQTSPLITDLCLMVQHLDSSPYTVSSLVADLIVSLAVLPDLRVVYTLLDSTRGPLVTALCGLRNLLQHHLERKVTEHTPTKKGAGGRGASASASPEARPLAFSIPFLYDMLLQHWDLLVDDEDAELSKTPATPDRSSRDSDVHSQLLCDAIKEHGNVLYACLYSEYLHVHLDAVVGYTALSQSLMYLKMSG</sequence>
<keyword evidence="3" id="KW-1185">Reference proteome</keyword>
<gene>
    <name evidence="2" type="ORF">CUR178_03585</name>
</gene>
<evidence type="ECO:0000313" key="3">
    <source>
        <dbReference type="Proteomes" id="UP000674179"/>
    </source>
</evidence>
<feature type="region of interest" description="Disordered" evidence="1">
    <location>
        <begin position="892"/>
        <end position="913"/>
    </location>
</feature>
<evidence type="ECO:0000256" key="1">
    <source>
        <dbReference type="SAM" id="MobiDB-lite"/>
    </source>
</evidence>
<accession>A0A836G627</accession>
<feature type="region of interest" description="Disordered" evidence="1">
    <location>
        <begin position="14"/>
        <end position="38"/>
    </location>
</feature>